<dbReference type="AlphaFoldDB" id="A0A0T9QN76"/>
<evidence type="ECO:0000259" key="1">
    <source>
        <dbReference type="Pfam" id="PF00665"/>
    </source>
</evidence>
<feature type="domain" description="HTH-like" evidence="2">
    <location>
        <begin position="43"/>
        <end position="93"/>
    </location>
</feature>
<reference evidence="4" key="1">
    <citation type="submission" date="2015-03" db="EMBL/GenBank/DDBJ databases">
        <authorList>
            <consortium name="Pathogen Informatics"/>
            <person name="Murphy D."/>
        </authorList>
    </citation>
    <scope>NUCLEOTIDE SEQUENCE [LARGE SCALE GENOMIC DNA]</scope>
    <source>
        <strain evidence="4">IP6945</strain>
    </source>
</reference>
<dbReference type="InterPro" id="IPR001584">
    <property type="entry name" value="Integrase_cat-core"/>
</dbReference>
<dbReference type="GO" id="GO:0015074">
    <property type="term" value="P:DNA integration"/>
    <property type="evidence" value="ECO:0007669"/>
    <property type="project" value="InterPro"/>
</dbReference>
<dbReference type="PANTHER" id="PTHR46889">
    <property type="entry name" value="TRANSPOSASE INSF FOR INSERTION SEQUENCE IS3B-RELATED"/>
    <property type="match status" value="1"/>
</dbReference>
<proteinExistence type="predicted"/>
<feature type="domain" description="Integrase catalytic" evidence="1">
    <location>
        <begin position="119"/>
        <end position="179"/>
    </location>
</feature>
<evidence type="ECO:0000313" key="3">
    <source>
        <dbReference type="EMBL" id="CNI19817.1"/>
    </source>
</evidence>
<organism evidence="3 4">
    <name type="scientific">Yersinia thracica</name>
    <dbReference type="NCBI Taxonomy" id="2890319"/>
    <lineage>
        <taxon>Bacteria</taxon>
        <taxon>Pseudomonadati</taxon>
        <taxon>Pseudomonadota</taxon>
        <taxon>Gammaproteobacteria</taxon>
        <taxon>Enterobacterales</taxon>
        <taxon>Yersiniaceae</taxon>
        <taxon>Yersinia</taxon>
    </lineage>
</organism>
<dbReference type="Proteomes" id="UP000041882">
    <property type="component" value="Unassembled WGS sequence"/>
</dbReference>
<dbReference type="Pfam" id="PF13276">
    <property type="entry name" value="HTH_21"/>
    <property type="match status" value="1"/>
</dbReference>
<dbReference type="Gene3D" id="3.30.420.10">
    <property type="entry name" value="Ribonuclease H-like superfamily/Ribonuclease H"/>
    <property type="match status" value="1"/>
</dbReference>
<dbReference type="InterPro" id="IPR036397">
    <property type="entry name" value="RNaseH_sf"/>
</dbReference>
<dbReference type="InterPro" id="IPR012337">
    <property type="entry name" value="RNaseH-like_sf"/>
</dbReference>
<dbReference type="Pfam" id="PF00665">
    <property type="entry name" value="rve"/>
    <property type="match status" value="1"/>
</dbReference>
<name>A0A0T9QN76_9GAMM</name>
<keyword evidence="4" id="KW-1185">Reference proteome</keyword>
<accession>A0A0T9QN76</accession>
<dbReference type="InterPro" id="IPR025948">
    <property type="entry name" value="HTH-like_dom"/>
</dbReference>
<evidence type="ECO:0000313" key="4">
    <source>
        <dbReference type="Proteomes" id="UP000041882"/>
    </source>
</evidence>
<sequence>MKLKKVGANIQQVCRCLSLTRSVFYARSRRLMIKPDVLMLHAAAKHVHAEMDATYGSRRMCIELREQGFNVGRYRVRQIMKNLLLIAKQPGRHRYPRGGKPAVVAANLLNRQFNPETLNTWWSGDITYLRTVQGWLYLAIVMDLCSRKIVSWAFSDKPDSDLTVRALRLAVNKRRPTGSVVFHIGVAHAECEHPNDFLLNLIGERSLILFNQLRFKRTVTVTGSGQFKAAGRSFDIFLGEPFLRLASISFARWESSSAVNAALVNCLISGVKMPSLPVND</sequence>
<dbReference type="InterPro" id="IPR050900">
    <property type="entry name" value="Transposase_IS3/IS150/IS904"/>
</dbReference>
<dbReference type="PANTHER" id="PTHR46889:SF4">
    <property type="entry name" value="TRANSPOSASE INSO FOR INSERTION SEQUENCE ELEMENT IS911B-RELATED"/>
    <property type="match status" value="1"/>
</dbReference>
<gene>
    <name evidence="3" type="primary">tnpB_1</name>
    <name evidence="3" type="ORF">ERS008472_03498</name>
</gene>
<evidence type="ECO:0000259" key="2">
    <source>
        <dbReference type="Pfam" id="PF13276"/>
    </source>
</evidence>
<dbReference type="EMBL" id="CQAW01000020">
    <property type="protein sequence ID" value="CNI19817.1"/>
    <property type="molecule type" value="Genomic_DNA"/>
</dbReference>
<dbReference type="GO" id="GO:0003676">
    <property type="term" value="F:nucleic acid binding"/>
    <property type="evidence" value="ECO:0007669"/>
    <property type="project" value="InterPro"/>
</dbReference>
<dbReference type="SUPFAM" id="SSF53098">
    <property type="entry name" value="Ribonuclease H-like"/>
    <property type="match status" value="1"/>
</dbReference>
<protein>
    <submittedName>
        <fullName evidence="3">IS1329 transposase B</fullName>
    </submittedName>
</protein>